<dbReference type="AlphaFoldDB" id="A0A381PLS6"/>
<dbReference type="Gene3D" id="3.40.50.300">
    <property type="entry name" value="P-loop containing nucleotide triphosphate hydrolases"/>
    <property type="match status" value="1"/>
</dbReference>
<name>A0A381PLS6_9ZZZZ</name>
<dbReference type="PANTHER" id="PTHR30050">
    <property type="entry name" value="CHROMOSOMAL REPLICATION INITIATOR PROTEIN DNAA"/>
    <property type="match status" value="1"/>
</dbReference>
<dbReference type="InterPro" id="IPR055199">
    <property type="entry name" value="Hda_lid"/>
</dbReference>
<organism evidence="2">
    <name type="scientific">marine metagenome</name>
    <dbReference type="NCBI Taxonomy" id="408172"/>
    <lineage>
        <taxon>unclassified sequences</taxon>
        <taxon>metagenomes</taxon>
        <taxon>ecological metagenomes</taxon>
    </lineage>
</organism>
<feature type="non-terminal residue" evidence="2">
    <location>
        <position position="1"/>
    </location>
</feature>
<dbReference type="Pfam" id="PF22688">
    <property type="entry name" value="Hda_lid"/>
    <property type="match status" value="1"/>
</dbReference>
<dbReference type="EMBL" id="UINC01000983">
    <property type="protein sequence ID" value="SUZ66403.1"/>
    <property type="molecule type" value="Genomic_DNA"/>
</dbReference>
<reference evidence="2" key="1">
    <citation type="submission" date="2018-05" db="EMBL/GenBank/DDBJ databases">
        <authorList>
            <person name="Lanie J.A."/>
            <person name="Ng W.-L."/>
            <person name="Kazmierczak K.M."/>
            <person name="Andrzejewski T.M."/>
            <person name="Davidsen T.M."/>
            <person name="Wayne K.J."/>
            <person name="Tettelin H."/>
            <person name="Glass J.I."/>
            <person name="Rusch D."/>
            <person name="Podicherti R."/>
            <person name="Tsui H.-C.T."/>
            <person name="Winkler M.E."/>
        </authorList>
    </citation>
    <scope>NUCLEOTIDE SEQUENCE</scope>
</reference>
<evidence type="ECO:0000313" key="2">
    <source>
        <dbReference type="EMBL" id="SUZ66403.1"/>
    </source>
</evidence>
<accession>A0A381PLS6</accession>
<evidence type="ECO:0000259" key="1">
    <source>
        <dbReference type="Pfam" id="PF22688"/>
    </source>
</evidence>
<gene>
    <name evidence="2" type="ORF">METZ01_LOCUS19257</name>
</gene>
<dbReference type="SUPFAM" id="SSF52540">
    <property type="entry name" value="P-loop containing nucleoside triphosphate hydrolases"/>
    <property type="match status" value="1"/>
</dbReference>
<dbReference type="Gene3D" id="1.10.8.60">
    <property type="match status" value="1"/>
</dbReference>
<sequence>VPGQLPLKFPLREEFTLDRFRAGLNRELIETATSNERVWIYGEARVGKTHLAQAVCGQNEGSVFLPAKTIPLDNVDLDGYGAYEQLVIDDADCWLGRRDVEEQLLALTETRLAAGLGLLMTGSDTPHNLGFSIDDLGSRLRSFQCMELRSLPDSEKRRWLVDEARDRGLELTHDVLEYLFARVGRSQADLADVIEKLDFESLAQSRKLTIPFVREVLRL</sequence>
<dbReference type="InterPro" id="IPR027417">
    <property type="entry name" value="P-loop_NTPase"/>
</dbReference>
<feature type="domain" description="Hda lid" evidence="1">
    <location>
        <begin position="153"/>
        <end position="217"/>
    </location>
</feature>
<dbReference type="GO" id="GO:0005886">
    <property type="term" value="C:plasma membrane"/>
    <property type="evidence" value="ECO:0007669"/>
    <property type="project" value="TreeGrafter"/>
</dbReference>
<dbReference type="GO" id="GO:0003688">
    <property type="term" value="F:DNA replication origin binding"/>
    <property type="evidence" value="ECO:0007669"/>
    <property type="project" value="TreeGrafter"/>
</dbReference>
<dbReference type="GO" id="GO:0006270">
    <property type="term" value="P:DNA replication initiation"/>
    <property type="evidence" value="ECO:0007669"/>
    <property type="project" value="TreeGrafter"/>
</dbReference>
<protein>
    <recommendedName>
        <fullName evidence="1">Hda lid domain-containing protein</fullName>
    </recommendedName>
</protein>
<proteinExistence type="predicted"/>
<dbReference type="PANTHER" id="PTHR30050:SF5">
    <property type="entry name" value="DNAA REGULATORY INACTIVATOR HDA"/>
    <property type="match status" value="1"/>
</dbReference>